<dbReference type="EMBL" id="CM001475">
    <property type="protein sequence ID" value="EIC28621.1"/>
    <property type="molecule type" value="Genomic_DNA"/>
</dbReference>
<name>H8GQW2_METAL</name>
<dbReference type="Proteomes" id="UP000005090">
    <property type="component" value="Chromosome"/>
</dbReference>
<sequence>MQSEHKNKTFTEKDSGTKTDALIKLGLITVGTQIATEVIHRAARYPLLVFGLGMAAGAYAHRHRKKIIRTARQIQHQTKNLLPFQSDDP</sequence>
<gene>
    <name evidence="1" type="ORF">Metal_0790</name>
</gene>
<protein>
    <submittedName>
        <fullName evidence="1">Uncharacterized protein</fullName>
    </submittedName>
</protein>
<organism evidence="1 2">
    <name type="scientific">Methylomicrobium album BG8</name>
    <dbReference type="NCBI Taxonomy" id="686340"/>
    <lineage>
        <taxon>Bacteria</taxon>
        <taxon>Pseudomonadati</taxon>
        <taxon>Pseudomonadota</taxon>
        <taxon>Gammaproteobacteria</taxon>
        <taxon>Methylococcales</taxon>
        <taxon>Methylococcaceae</taxon>
        <taxon>Methylomicrobium</taxon>
    </lineage>
</organism>
<reference evidence="1 2" key="1">
    <citation type="journal article" date="2013" name="Genome Announc.">
        <title>Genome Sequence of the Obligate Gammaproteobacterial Methanotroph Methylomicrobium album Strain BG8.</title>
        <authorList>
            <person name="Kits K.D."/>
            <person name="Kalyuzhnaya M.G."/>
            <person name="Klotz M.G."/>
            <person name="Jetten M.S."/>
            <person name="Op den Camp H.J."/>
            <person name="Vuilleumier S."/>
            <person name="Bringel F."/>
            <person name="Dispirito A.A."/>
            <person name="Murrell J.C."/>
            <person name="Bruce D."/>
            <person name="Cheng J.F."/>
            <person name="Copeland A."/>
            <person name="Goodwin L."/>
            <person name="Hauser L."/>
            <person name="Lajus A."/>
            <person name="Land M.L."/>
            <person name="Lapidus A."/>
            <person name="Lucas S."/>
            <person name="Medigue C."/>
            <person name="Pitluck S."/>
            <person name="Woyke T."/>
            <person name="Zeytun A."/>
            <person name="Stein L.Y."/>
        </authorList>
    </citation>
    <scope>NUCLEOTIDE SEQUENCE [LARGE SCALE GENOMIC DNA]</scope>
    <source>
        <strain evidence="1 2">BG8</strain>
    </source>
</reference>
<dbReference type="AlphaFoldDB" id="H8GQW2"/>
<dbReference type="RefSeq" id="WP_005369829.1">
    <property type="nucleotide sequence ID" value="NZ_CM001475.1"/>
</dbReference>
<keyword evidence="2" id="KW-1185">Reference proteome</keyword>
<evidence type="ECO:0000313" key="1">
    <source>
        <dbReference type="EMBL" id="EIC28621.1"/>
    </source>
</evidence>
<dbReference type="HOGENOM" id="CLU_2451155_0_0_6"/>
<accession>H8GQW2</accession>
<proteinExistence type="predicted"/>
<evidence type="ECO:0000313" key="2">
    <source>
        <dbReference type="Proteomes" id="UP000005090"/>
    </source>
</evidence>